<evidence type="ECO:0000256" key="2">
    <source>
        <dbReference type="ARBA" id="ARBA00023015"/>
    </source>
</evidence>
<feature type="domain" description="RNA polymerase sigma factor 70 region 4 type 2" evidence="8">
    <location>
        <begin position="116"/>
        <end position="168"/>
    </location>
</feature>
<dbReference type="Proteomes" id="UP000092164">
    <property type="component" value="Unassembled WGS sequence"/>
</dbReference>
<dbReference type="EMBL" id="LZFP01000045">
    <property type="protein sequence ID" value="OBR36751.1"/>
    <property type="molecule type" value="Genomic_DNA"/>
</dbReference>
<evidence type="ECO:0000259" key="8">
    <source>
        <dbReference type="Pfam" id="PF08281"/>
    </source>
</evidence>
<keyword evidence="10" id="KW-1185">Reference proteome</keyword>
<dbReference type="InterPro" id="IPR013324">
    <property type="entry name" value="RNA_pol_sigma_r3/r4-like"/>
</dbReference>
<dbReference type="PANTHER" id="PTHR43133">
    <property type="entry name" value="RNA POLYMERASE ECF-TYPE SIGMA FACTO"/>
    <property type="match status" value="1"/>
</dbReference>
<accession>A0A1B7Z202</accession>
<dbReference type="InterPro" id="IPR036388">
    <property type="entry name" value="WH-like_DNA-bd_sf"/>
</dbReference>
<dbReference type="KEGG" id="mart:BTR34_13575"/>
<dbReference type="OrthoDB" id="1160671at2"/>
<dbReference type="GO" id="GO:0006352">
    <property type="term" value="P:DNA-templated transcription initiation"/>
    <property type="evidence" value="ECO:0007669"/>
    <property type="project" value="InterPro"/>
</dbReference>
<dbReference type="CDD" id="cd06171">
    <property type="entry name" value="Sigma70_r4"/>
    <property type="match status" value="1"/>
</dbReference>
<sequence length="181" mass="21139">MFQSNVVEKCKQNDRSAQMQLYRKYCDGMFIVAMRFVKNSDDAEDILQESFIKAFQKLHQFKGDVTFGAWLKRIVINKSIDFLKAKKDKIVPLDESYMQVVQEDDNWNVPSVISLEQVRSAIDDLQDKYRYVVLMYLVEGYDHQEISEVLNISESACRTRLLRGKGHLKELLKEKHYGTGS</sequence>
<evidence type="ECO:0000259" key="7">
    <source>
        <dbReference type="Pfam" id="PF04542"/>
    </source>
</evidence>
<evidence type="ECO:0000256" key="1">
    <source>
        <dbReference type="ARBA" id="ARBA00010641"/>
    </source>
</evidence>
<evidence type="ECO:0000256" key="5">
    <source>
        <dbReference type="ARBA" id="ARBA00023163"/>
    </source>
</evidence>
<dbReference type="Pfam" id="PF04542">
    <property type="entry name" value="Sigma70_r2"/>
    <property type="match status" value="1"/>
</dbReference>
<protein>
    <recommendedName>
        <fullName evidence="6">RNA polymerase sigma factor</fullName>
    </recommendedName>
</protein>
<dbReference type="SUPFAM" id="SSF88659">
    <property type="entry name" value="Sigma3 and sigma4 domains of RNA polymerase sigma factors"/>
    <property type="match status" value="1"/>
</dbReference>
<keyword evidence="5 6" id="KW-0804">Transcription</keyword>
<dbReference type="PROSITE" id="PS01063">
    <property type="entry name" value="SIGMA70_ECF"/>
    <property type="match status" value="1"/>
</dbReference>
<dbReference type="InterPro" id="IPR014284">
    <property type="entry name" value="RNA_pol_sigma-70_dom"/>
</dbReference>
<dbReference type="SUPFAM" id="SSF88946">
    <property type="entry name" value="Sigma2 domain of RNA polymerase sigma factors"/>
    <property type="match status" value="1"/>
</dbReference>
<reference evidence="10" key="1">
    <citation type="submission" date="2016-06" db="EMBL/GenBank/DDBJ databases">
        <authorList>
            <person name="Zhan P."/>
        </authorList>
    </citation>
    <scope>NUCLEOTIDE SEQUENCE [LARGE SCALE GENOMIC DNA]</scope>
    <source>
        <strain evidence="10">T28</strain>
    </source>
</reference>
<evidence type="ECO:0000256" key="3">
    <source>
        <dbReference type="ARBA" id="ARBA00023082"/>
    </source>
</evidence>
<feature type="domain" description="RNA polymerase sigma-70 region 2" evidence="7">
    <location>
        <begin position="21"/>
        <end position="87"/>
    </location>
</feature>
<keyword evidence="2 6" id="KW-0805">Transcription regulation</keyword>
<evidence type="ECO:0000256" key="6">
    <source>
        <dbReference type="RuleBase" id="RU000716"/>
    </source>
</evidence>
<dbReference type="Gene3D" id="1.10.1740.10">
    <property type="match status" value="1"/>
</dbReference>
<dbReference type="InterPro" id="IPR007627">
    <property type="entry name" value="RNA_pol_sigma70_r2"/>
</dbReference>
<comment type="caution">
    <text evidence="9">The sequence shown here is derived from an EMBL/GenBank/DDBJ whole genome shotgun (WGS) entry which is preliminary data.</text>
</comment>
<dbReference type="STRING" id="1836467.BTR34_13575"/>
<proteinExistence type="inferred from homology"/>
<evidence type="ECO:0000313" key="9">
    <source>
        <dbReference type="EMBL" id="OBR36751.1"/>
    </source>
</evidence>
<keyword evidence="4 6" id="KW-0238">DNA-binding</keyword>
<dbReference type="InterPro" id="IPR013325">
    <property type="entry name" value="RNA_pol_sigma_r2"/>
</dbReference>
<dbReference type="Pfam" id="PF08281">
    <property type="entry name" value="Sigma70_r4_2"/>
    <property type="match status" value="1"/>
</dbReference>
<dbReference type="NCBIfam" id="TIGR02937">
    <property type="entry name" value="sigma70-ECF"/>
    <property type="match status" value="1"/>
</dbReference>
<dbReference type="InterPro" id="IPR013249">
    <property type="entry name" value="RNA_pol_sigma70_r4_t2"/>
</dbReference>
<dbReference type="InterPro" id="IPR039425">
    <property type="entry name" value="RNA_pol_sigma-70-like"/>
</dbReference>
<evidence type="ECO:0000313" key="10">
    <source>
        <dbReference type="Proteomes" id="UP000092164"/>
    </source>
</evidence>
<comment type="similarity">
    <text evidence="1 6">Belongs to the sigma-70 factor family. ECF subfamily.</text>
</comment>
<name>A0A1B7Z202_9FLAO</name>
<dbReference type="AlphaFoldDB" id="A0A1B7Z202"/>
<dbReference type="Gene3D" id="1.10.10.10">
    <property type="entry name" value="Winged helix-like DNA-binding domain superfamily/Winged helix DNA-binding domain"/>
    <property type="match status" value="1"/>
</dbReference>
<dbReference type="GO" id="GO:0003677">
    <property type="term" value="F:DNA binding"/>
    <property type="evidence" value="ECO:0007669"/>
    <property type="project" value="UniProtKB-KW"/>
</dbReference>
<dbReference type="GO" id="GO:0016987">
    <property type="term" value="F:sigma factor activity"/>
    <property type="evidence" value="ECO:0007669"/>
    <property type="project" value="UniProtKB-KW"/>
</dbReference>
<dbReference type="RefSeq" id="WP_068486554.1">
    <property type="nucleotide sequence ID" value="NZ_CP018760.1"/>
</dbReference>
<evidence type="ECO:0000256" key="4">
    <source>
        <dbReference type="ARBA" id="ARBA00023125"/>
    </source>
</evidence>
<organism evidence="9 10">
    <name type="scientific">Maribacter hydrothermalis</name>
    <dbReference type="NCBI Taxonomy" id="1836467"/>
    <lineage>
        <taxon>Bacteria</taxon>
        <taxon>Pseudomonadati</taxon>
        <taxon>Bacteroidota</taxon>
        <taxon>Flavobacteriia</taxon>
        <taxon>Flavobacteriales</taxon>
        <taxon>Flavobacteriaceae</taxon>
        <taxon>Maribacter</taxon>
    </lineage>
</organism>
<dbReference type="InterPro" id="IPR000838">
    <property type="entry name" value="RNA_pol_sigma70_ECF_CS"/>
</dbReference>
<keyword evidence="3 6" id="KW-0731">Sigma factor</keyword>
<dbReference type="PANTHER" id="PTHR43133:SF51">
    <property type="entry name" value="RNA POLYMERASE SIGMA FACTOR"/>
    <property type="match status" value="1"/>
</dbReference>
<gene>
    <name evidence="9" type="ORF">A9200_09465</name>
</gene>